<dbReference type="Gene3D" id="3.30.565.10">
    <property type="entry name" value="Histidine kinase-like ATPase, C-terminal domain"/>
    <property type="match status" value="1"/>
</dbReference>
<dbReference type="Proteomes" id="UP000019249">
    <property type="component" value="Unassembled WGS sequence"/>
</dbReference>
<feature type="transmembrane region" description="Helical" evidence="9">
    <location>
        <begin position="118"/>
        <end position="137"/>
    </location>
</feature>
<evidence type="ECO:0000259" key="10">
    <source>
        <dbReference type="Pfam" id="PF07730"/>
    </source>
</evidence>
<gene>
    <name evidence="11" type="ORF">MFLO_02993</name>
</gene>
<dbReference type="PANTHER" id="PTHR24421">
    <property type="entry name" value="NITRATE/NITRITE SENSOR PROTEIN NARX-RELATED"/>
    <property type="match status" value="1"/>
</dbReference>
<dbReference type="RefSeq" id="WP_036096192.1">
    <property type="nucleotide sequence ID" value="NZ_AODF01000004.1"/>
</dbReference>
<dbReference type="InterPro" id="IPR011712">
    <property type="entry name" value="Sig_transdc_His_kin_sub3_dim/P"/>
</dbReference>
<keyword evidence="5" id="KW-0547">Nucleotide-binding</keyword>
<name>A0ABP3B0R6_9LIST</name>
<dbReference type="PANTHER" id="PTHR24421:SF10">
    <property type="entry name" value="NITRATE_NITRITE SENSOR PROTEIN NARQ"/>
    <property type="match status" value="1"/>
</dbReference>
<feature type="transmembrane region" description="Helical" evidence="9">
    <location>
        <begin position="92"/>
        <end position="112"/>
    </location>
</feature>
<keyword evidence="3" id="KW-0597">Phosphoprotein</keyword>
<keyword evidence="7" id="KW-0067">ATP-binding</keyword>
<dbReference type="EC" id="2.7.13.3" evidence="2"/>
<dbReference type="EMBL" id="AODF01000004">
    <property type="protein sequence ID" value="EUJ33475.1"/>
    <property type="molecule type" value="Genomic_DNA"/>
</dbReference>
<dbReference type="GO" id="GO:0016301">
    <property type="term" value="F:kinase activity"/>
    <property type="evidence" value="ECO:0007669"/>
    <property type="project" value="UniProtKB-KW"/>
</dbReference>
<reference evidence="11 12" key="1">
    <citation type="journal article" date="2014" name="Int. J. Syst. Evol. Microbiol.">
        <title>Listeria floridensis sp. nov., Listeria aquatica sp. nov., Listeria cornellensis sp. nov., Listeria riparia sp. nov. and Listeria grandensis sp. nov., from agricultural and natural environments.</title>
        <authorList>
            <person name="den Bakker H.C."/>
            <person name="Warchocki S."/>
            <person name="Wright E.M."/>
            <person name="Allred A.F."/>
            <person name="Ahlstrom C."/>
            <person name="Manuel C.S."/>
            <person name="Stasiewicz M.J."/>
            <person name="Burrell A."/>
            <person name="Roof S."/>
            <person name="Strawn L."/>
            <person name="Fortes E.D."/>
            <person name="Nightingale K.K."/>
            <person name="Kephart D."/>
            <person name="Wiedmann M."/>
        </authorList>
    </citation>
    <scope>NUCLEOTIDE SEQUENCE [LARGE SCALE GENOMIC DNA]</scope>
    <source>
        <strain evidence="11 12">FSL S10-1187</strain>
    </source>
</reference>
<dbReference type="Pfam" id="PF07730">
    <property type="entry name" value="HisKA_3"/>
    <property type="match status" value="1"/>
</dbReference>
<evidence type="ECO:0000256" key="7">
    <source>
        <dbReference type="ARBA" id="ARBA00022840"/>
    </source>
</evidence>
<dbReference type="InterPro" id="IPR036890">
    <property type="entry name" value="HATPase_C_sf"/>
</dbReference>
<feature type="domain" description="Signal transduction histidine kinase subgroup 3 dimerisation and phosphoacceptor" evidence="10">
    <location>
        <begin position="182"/>
        <end position="248"/>
    </location>
</feature>
<accession>A0ABP3B0R6</accession>
<comment type="catalytic activity">
    <reaction evidence="1">
        <text>ATP + protein L-histidine = ADP + protein N-phospho-L-histidine.</text>
        <dbReference type="EC" id="2.7.13.3"/>
    </reaction>
</comment>
<comment type="caution">
    <text evidence="11">The sequence shown here is derived from an EMBL/GenBank/DDBJ whole genome shotgun (WGS) entry which is preliminary data.</text>
</comment>
<dbReference type="CDD" id="cd16917">
    <property type="entry name" value="HATPase_UhpB-NarQ-NarX-like"/>
    <property type="match status" value="1"/>
</dbReference>
<evidence type="ECO:0000313" key="11">
    <source>
        <dbReference type="EMBL" id="EUJ33475.1"/>
    </source>
</evidence>
<organism evidence="11 12">
    <name type="scientific">Listeria floridensis FSL S10-1187</name>
    <dbReference type="NCBI Taxonomy" id="1265817"/>
    <lineage>
        <taxon>Bacteria</taxon>
        <taxon>Bacillati</taxon>
        <taxon>Bacillota</taxon>
        <taxon>Bacilli</taxon>
        <taxon>Bacillales</taxon>
        <taxon>Listeriaceae</taxon>
        <taxon>Listeria</taxon>
    </lineage>
</organism>
<dbReference type="Gene3D" id="1.20.5.1930">
    <property type="match status" value="1"/>
</dbReference>
<evidence type="ECO:0000256" key="8">
    <source>
        <dbReference type="ARBA" id="ARBA00023012"/>
    </source>
</evidence>
<evidence type="ECO:0000256" key="1">
    <source>
        <dbReference type="ARBA" id="ARBA00000085"/>
    </source>
</evidence>
<evidence type="ECO:0000256" key="6">
    <source>
        <dbReference type="ARBA" id="ARBA00022777"/>
    </source>
</evidence>
<keyword evidence="12" id="KW-1185">Reference proteome</keyword>
<proteinExistence type="predicted"/>
<evidence type="ECO:0000256" key="2">
    <source>
        <dbReference type="ARBA" id="ARBA00012438"/>
    </source>
</evidence>
<keyword evidence="9" id="KW-0812">Transmembrane</keyword>
<dbReference type="InterPro" id="IPR050482">
    <property type="entry name" value="Sensor_HK_TwoCompSys"/>
</dbReference>
<feature type="transmembrane region" description="Helical" evidence="9">
    <location>
        <begin position="56"/>
        <end position="80"/>
    </location>
</feature>
<sequence>MNSYKLLFDGLSGLFLLLTITYLQRSSLETAFYLTAVLVYFAILLFADFIHKNRFIVKFILCLAVFSIGLIALPYLLLLFPSTLFTFLFEGNGFSFGKLSMLVLLGLTPLLIEQETWFRLAYLFLLGATALFDGILVREGTRQQTMAAESELLRIQVGKLQDKLARLETQSLEERHLVQLEERNALSHRIHDELGHSLSGGLIQLEAAKAILYRDTKKAEELLVNAIKINQVGIDEIRHTLKSIKPPQESLGITRLKQKITQFETEYQFRTFFQTKGMLEKITQPMWYCLERNLLEALTNILKHSDAEQVTVSLVVLNKFIRFEVKDDGTALSEFVKSLGLIGMEERTAQFGGHVTFHAEDGFSVTTIIPIS</sequence>
<keyword evidence="4" id="KW-0808">Transferase</keyword>
<keyword evidence="9" id="KW-0472">Membrane</keyword>
<feature type="transmembrane region" description="Helical" evidence="9">
    <location>
        <begin position="30"/>
        <end position="50"/>
    </location>
</feature>
<feature type="transmembrane region" description="Helical" evidence="9">
    <location>
        <begin position="6"/>
        <end position="23"/>
    </location>
</feature>
<evidence type="ECO:0000256" key="9">
    <source>
        <dbReference type="SAM" id="Phobius"/>
    </source>
</evidence>
<evidence type="ECO:0000256" key="3">
    <source>
        <dbReference type="ARBA" id="ARBA00022553"/>
    </source>
</evidence>
<evidence type="ECO:0000256" key="4">
    <source>
        <dbReference type="ARBA" id="ARBA00022679"/>
    </source>
</evidence>
<evidence type="ECO:0000256" key="5">
    <source>
        <dbReference type="ARBA" id="ARBA00022741"/>
    </source>
</evidence>
<dbReference type="SUPFAM" id="SSF55874">
    <property type="entry name" value="ATPase domain of HSP90 chaperone/DNA topoisomerase II/histidine kinase"/>
    <property type="match status" value="1"/>
</dbReference>
<keyword evidence="8" id="KW-0902">Two-component regulatory system</keyword>
<evidence type="ECO:0000313" key="12">
    <source>
        <dbReference type="Proteomes" id="UP000019249"/>
    </source>
</evidence>
<keyword evidence="6 11" id="KW-0418">Kinase</keyword>
<protein>
    <recommendedName>
        <fullName evidence="2">histidine kinase</fullName>
        <ecNumber evidence="2">2.7.13.3</ecNumber>
    </recommendedName>
</protein>
<keyword evidence="9" id="KW-1133">Transmembrane helix</keyword>